<evidence type="ECO:0000313" key="2">
    <source>
        <dbReference type="EMBL" id="CAB4190899.1"/>
    </source>
</evidence>
<dbReference type="EMBL" id="LR796446">
    <property type="protein sequence ID" value="CAB4145303.1"/>
    <property type="molecule type" value="Genomic_DNA"/>
</dbReference>
<evidence type="ECO:0000313" key="1">
    <source>
        <dbReference type="EMBL" id="CAB4145303.1"/>
    </source>
</evidence>
<dbReference type="EMBL" id="LR797163">
    <property type="protein sequence ID" value="CAB4190899.1"/>
    <property type="molecule type" value="Genomic_DNA"/>
</dbReference>
<gene>
    <name evidence="2" type="ORF">UFOVP1210_5</name>
    <name evidence="1" type="ORF">UFOVP481_2</name>
</gene>
<protein>
    <submittedName>
        <fullName evidence="1">Uncharacterized protein</fullName>
    </submittedName>
</protein>
<name>A0A6J5MIN2_9CAUD</name>
<accession>A0A6J5MIN2</accession>
<sequence>MALEYVTGRDLSLTIDSDVYNDVAASVTLTIVPNQQVLETLAGRAYKTIDYTATLDVELYQDWGSTTPASVCEALFDAAGSGPDTPISFSMDANGSVFTGQVFAIQPTAGGAATDALTTSVSFVVVDGSVSRA</sequence>
<reference evidence="1" key="1">
    <citation type="submission" date="2020-04" db="EMBL/GenBank/DDBJ databases">
        <authorList>
            <person name="Chiriac C."/>
            <person name="Salcher M."/>
            <person name="Ghai R."/>
            <person name="Kavagutti S V."/>
        </authorList>
    </citation>
    <scope>NUCLEOTIDE SEQUENCE</scope>
</reference>
<organism evidence="1">
    <name type="scientific">uncultured Caudovirales phage</name>
    <dbReference type="NCBI Taxonomy" id="2100421"/>
    <lineage>
        <taxon>Viruses</taxon>
        <taxon>Duplodnaviria</taxon>
        <taxon>Heunggongvirae</taxon>
        <taxon>Uroviricota</taxon>
        <taxon>Caudoviricetes</taxon>
        <taxon>Peduoviridae</taxon>
        <taxon>Maltschvirus</taxon>
        <taxon>Maltschvirus maltsch</taxon>
    </lineage>
</organism>
<proteinExistence type="predicted"/>